<dbReference type="InterPro" id="IPR021130">
    <property type="entry name" value="PRib-ATP_PPHydrolase-like"/>
</dbReference>
<dbReference type="Pfam" id="PF01503">
    <property type="entry name" value="PRA-PH"/>
    <property type="match status" value="1"/>
</dbReference>
<dbReference type="InterPro" id="IPR023292">
    <property type="entry name" value="NTP_PyroPHydrolase-like_dom_sf"/>
</dbReference>
<dbReference type="RefSeq" id="YP_010246169.1">
    <property type="nucleotide sequence ID" value="NC_060133.1"/>
</dbReference>
<dbReference type="InterPro" id="IPR033653">
    <property type="entry name" value="NTP-PPase_DR2231-like"/>
</dbReference>
<protein>
    <submittedName>
        <fullName evidence="1">MazG-like nucleotide pyrophosphohydrolase</fullName>
    </submittedName>
</protein>
<dbReference type="KEGG" id="vg:70080705"/>
<reference evidence="1 2" key="1">
    <citation type="submission" date="2020-06" db="EMBL/GenBank/DDBJ databases">
        <authorList>
            <person name="Herren C.D."/>
            <person name="Smith Caldas M."/>
            <person name="Brooke G.M."/>
            <person name="Cabrera L.J."/>
            <person name="Caudill C.B."/>
            <person name="Ewell K.O."/>
            <person name="Haas C.L."/>
            <person name="Shapland G.L."/>
            <person name="Sitek C.J."/>
            <person name="Thompson J.S."/>
            <person name="Pollenz R.S."/>
            <person name="Garlena R.A."/>
            <person name="Russell D.A."/>
            <person name="Pope W.H."/>
            <person name="Jacobs-Sera D."/>
            <person name="Hatfull G.F."/>
        </authorList>
    </citation>
    <scope>NUCLEOTIDE SEQUENCE [LARGE SCALE GENOMIC DNA]</scope>
</reference>
<organism evidence="1 2">
    <name type="scientific">Gordonia phage Rabbitrun</name>
    <dbReference type="NCBI Taxonomy" id="2762280"/>
    <lineage>
        <taxon>Viruses</taxon>
        <taxon>Duplodnaviria</taxon>
        <taxon>Heunggongvirae</taxon>
        <taxon>Uroviricota</taxon>
        <taxon>Caudoviricetes</taxon>
        <taxon>Deeyouvirinae</taxon>
        <taxon>Nevillevirus</taxon>
        <taxon>Nevillevirus rabbitrun</taxon>
    </lineage>
</organism>
<dbReference type="Gene3D" id="1.10.3420.10">
    <property type="entry name" value="putative ntp pyrophosphohydrolase like domain"/>
    <property type="match status" value="1"/>
</dbReference>
<accession>A0A7G8LIM7</accession>
<gene>
    <name evidence="1" type="primary">56</name>
    <name evidence="1" type="ORF">SEA_RABBITRUN_56</name>
</gene>
<proteinExistence type="predicted"/>
<evidence type="ECO:0000313" key="1">
    <source>
        <dbReference type="EMBL" id="QNJ57099.1"/>
    </source>
</evidence>
<dbReference type="EMBL" id="MT658805">
    <property type="protein sequence ID" value="QNJ57099.1"/>
    <property type="molecule type" value="Genomic_DNA"/>
</dbReference>
<dbReference type="CDD" id="cd11530">
    <property type="entry name" value="NTP-PPase_DR2231_like"/>
    <property type="match status" value="1"/>
</dbReference>
<dbReference type="Proteomes" id="UP000515957">
    <property type="component" value="Segment"/>
</dbReference>
<dbReference type="GeneID" id="70080705"/>
<sequence>MSIAQAQADVAHFMRGGGQEVRYFPTIPTREGTAYDEGHRDEFVFATIVQGLANGIKDSANIHKSEQLLSMALLLEEVGELFQGIANNDPVEIADGSTDVKVIVLGIDNRFGLPAQELFDEVHRSNMSKFVDGKAVRDAAGKIQKGPNYSPPQLERILYPNED</sequence>
<keyword evidence="2" id="KW-1185">Reference proteome</keyword>
<evidence type="ECO:0000313" key="2">
    <source>
        <dbReference type="Proteomes" id="UP000515957"/>
    </source>
</evidence>
<name>A0A7G8LIM7_9CAUD</name>